<name>A0A7T5UH91_9BACT</name>
<accession>A0A7T5UH91</accession>
<dbReference type="EMBL" id="CP066681">
    <property type="protein sequence ID" value="QQG36721.1"/>
    <property type="molecule type" value="Genomic_DNA"/>
</dbReference>
<dbReference type="AlphaFoldDB" id="A0A7T5UH91"/>
<sequence length="246" mass="27912">MIFSTPQELAKIKAILSKYTMLPFSGDTIPGAVMESVLGNVRNAQVLNTYDFVDVVSSATKCGWQVKSTKESTPVTWKRAKIPNARSLIDASRKSDKGLQNLGDAIIDFCNHHAKESLDLYGLDEIGYARLIVHPNKKVTYFEKILCTRRKPNLFNPEDFEWQWSTPKKTVKKEQLPALHGRNRTTGKKWWAWHGLGENQLHFSGEDSWWPEANDPQAIAFNFPSEEEKLSLEGFIDLLASLDKDS</sequence>
<evidence type="ECO:0000313" key="2">
    <source>
        <dbReference type="Proteomes" id="UP000595362"/>
    </source>
</evidence>
<protein>
    <submittedName>
        <fullName evidence="1">Uncharacterized protein</fullName>
    </submittedName>
</protein>
<proteinExistence type="predicted"/>
<dbReference type="Proteomes" id="UP000595362">
    <property type="component" value="Chromosome"/>
</dbReference>
<evidence type="ECO:0000313" key="1">
    <source>
        <dbReference type="EMBL" id="QQG36721.1"/>
    </source>
</evidence>
<organism evidence="1 2">
    <name type="scientific">Micavibrio aeruginosavorus</name>
    <dbReference type="NCBI Taxonomy" id="349221"/>
    <lineage>
        <taxon>Bacteria</taxon>
        <taxon>Pseudomonadati</taxon>
        <taxon>Bdellovibrionota</taxon>
        <taxon>Bdellovibrionia</taxon>
        <taxon>Bdellovibrionales</taxon>
        <taxon>Pseudobdellovibrionaceae</taxon>
        <taxon>Micavibrio</taxon>
    </lineage>
</organism>
<gene>
    <name evidence="1" type="ORF">HYS17_02800</name>
</gene>
<reference evidence="1 2" key="1">
    <citation type="submission" date="2020-07" db="EMBL/GenBank/DDBJ databases">
        <title>Huge and variable diversity of episymbiotic CPR bacteria and DPANN archaea in groundwater ecosystems.</title>
        <authorList>
            <person name="He C.Y."/>
            <person name="Keren R."/>
            <person name="Whittaker M."/>
            <person name="Farag I.F."/>
            <person name="Doudna J."/>
            <person name="Cate J.H.D."/>
            <person name="Banfield J.F."/>
        </authorList>
    </citation>
    <scope>NUCLEOTIDE SEQUENCE [LARGE SCALE GENOMIC DNA]</scope>
    <source>
        <strain evidence="1">NC_groundwater_70_Ag_B-0.1um_54_66</strain>
    </source>
</reference>